<dbReference type="OrthoDB" id="10063670at2759"/>
<feature type="compositionally biased region" description="Acidic residues" evidence="1">
    <location>
        <begin position="1134"/>
        <end position="1145"/>
    </location>
</feature>
<dbReference type="Proteomes" id="UP000239899">
    <property type="component" value="Unassembled WGS sequence"/>
</dbReference>
<accession>A0A2P6TFC2</accession>
<evidence type="ECO:0000313" key="2">
    <source>
        <dbReference type="EMBL" id="PRW32660.1"/>
    </source>
</evidence>
<dbReference type="PANTHER" id="PTHR37475:SF1">
    <property type="entry name" value="ZYGOTE-SPECIFIC PROTEIN"/>
    <property type="match status" value="1"/>
</dbReference>
<feature type="compositionally biased region" description="Low complexity" evidence="1">
    <location>
        <begin position="263"/>
        <end position="273"/>
    </location>
</feature>
<feature type="region of interest" description="Disordered" evidence="1">
    <location>
        <begin position="131"/>
        <end position="181"/>
    </location>
</feature>
<feature type="compositionally biased region" description="Polar residues" evidence="1">
    <location>
        <begin position="299"/>
        <end position="308"/>
    </location>
</feature>
<proteinExistence type="predicted"/>
<sequence length="1397" mass="148014">MEEGLPHSEEAARLAGELLAALAEATASDSTFGVGDVGCLLLALLASDQSALHAEDEEGSTEQAERLFRSARTALDACCAARAAREEGWPLPGFPQLTAWLEARAADSLKRPFDWIEAYVEQKTAAGVQTGQMADGPQPAGTQPASQQLDSSGSSGSSGSSACSGAGASGGSSGAEDAQPSDSDSIAAAVALGSQLACIGMQALEALAVATSRATDLRALAAGMEAVAWLLVLRPPGFWPPDVLRGTWELLVHACRALGPKGAATGGAASSSGSGSGSGVGGRQAAGKRRSQAARQGGTAATNQQTAEAHSKEVAQQRGDWAFHSVAASWTLLLTWRVDLRGQLFPPAVVVERAALMLRVEGHTMQRMRAAYLLAAARPWLSAAAANQQMLLSHAPRQLIASLSWALDLKRLRVLGLTGESERFLRTRLLCLSHDVLRDVAQTAGTASCAAELPRCLQMVASIVRDTAELLPPACETAEQLRERAVELAETCGPEGGRTTTPGTPQELLGRCCLYFAALTTVLPGQALADERMLRALTDVMWRCPAPDLLDAAGTACWGLFDQFGRDTPLTFPMEVLDRVGAVLIAVLDGFGVFMQRLPAQERPRMYGVCRSVLSTFHNIRFEAETGAKAVAVVCRTIRKLARLPGMQPPLQLWLLLCAAEEMTHTGHPAREALDAEDIGVETCMAMVASLRMVAEQPHNFSGGEHTWQAQLASDAAFHVYLNTWAWPGLLEQLHQKNAPAALLRALCQPGLPADLSCRAVMSCLAVLARMDDHPDVLVKVIRSGLVHKLLVPQLRLVVDGFARTQVADRDFHGVAAVRLACSVLNIAWQPHLRQELGIGYAGTNGKESSTNGTEGCGGRQGCGGKQGGTNGKQGGGSPGKEAVPGGCGVDTCTCSAEAGECPCGSACCCGHEPFTVPDTSKLGFCWTELYELILEAMLMLWGTAVHEECEWSGHWVREMASVSVDGLGLLSACEPRIWVPFLSKRMIHRLADIGRLAKCSLHEVNVFGRSHFAKHGSGCVSCIVSFARVAESVVSLVQQCEGRPTLTLCLARQGLPSELRATAGIIERHFQEDEKFQELRASCLSMADSLAACEAKHPPPNSQQLRQLRRRLLDTLCDPELAASILQGGEGEQHEEEAEGEQLDEAAAAEQAAAALLQEEEAAEQRQQQQVRKKAKAAAKQRQAAAVADARRRQQQEAQEARRRQAEEEKAQRERQRRAAAEQTRRQREEEEAAAAERLRAEARKGAAEEAARQAAAEQERRQRAEAAAALAAARQAALDEASCPEGYHTAIAAAAAAAAAQQQKMKAAHVLLLLLATMAAFAPGARAGLLSAFAGYGACQTACNVAWVSCYAGTGLIAGTVTAGLGAPEMALACNAAQGLCMTACAGGLLLSPTP</sequence>
<feature type="region of interest" description="Disordered" evidence="1">
    <location>
        <begin position="263"/>
        <end position="313"/>
    </location>
</feature>
<feature type="compositionally biased region" description="Polar residues" evidence="1">
    <location>
        <begin position="140"/>
        <end position="150"/>
    </location>
</feature>
<feature type="compositionally biased region" description="Low complexity" evidence="1">
    <location>
        <begin position="151"/>
        <end position="166"/>
    </location>
</feature>
<gene>
    <name evidence="2" type="ORF">C2E21_8271</name>
</gene>
<protein>
    <submittedName>
        <fullName evidence="2">Cell envelope integrity</fullName>
    </submittedName>
</protein>
<reference evidence="2 3" key="1">
    <citation type="journal article" date="2018" name="Plant J.">
        <title>Genome sequences of Chlorella sorokiniana UTEX 1602 and Micractinium conductrix SAG 241.80: implications to maltose excretion by a green alga.</title>
        <authorList>
            <person name="Arriola M.B."/>
            <person name="Velmurugan N."/>
            <person name="Zhang Y."/>
            <person name="Plunkett M.H."/>
            <person name="Hondzo H."/>
            <person name="Barney B.M."/>
        </authorList>
    </citation>
    <scope>NUCLEOTIDE SEQUENCE [LARGE SCALE GENOMIC DNA]</scope>
    <source>
        <strain evidence="3">UTEX 1602</strain>
    </source>
</reference>
<feature type="compositionally biased region" description="Gly residues" evidence="1">
    <location>
        <begin position="274"/>
        <end position="284"/>
    </location>
</feature>
<evidence type="ECO:0000313" key="3">
    <source>
        <dbReference type="Proteomes" id="UP000239899"/>
    </source>
</evidence>
<keyword evidence="3" id="KW-1185">Reference proteome</keyword>
<organism evidence="2 3">
    <name type="scientific">Chlorella sorokiniana</name>
    <name type="common">Freshwater green alga</name>
    <dbReference type="NCBI Taxonomy" id="3076"/>
    <lineage>
        <taxon>Eukaryota</taxon>
        <taxon>Viridiplantae</taxon>
        <taxon>Chlorophyta</taxon>
        <taxon>core chlorophytes</taxon>
        <taxon>Trebouxiophyceae</taxon>
        <taxon>Chlorellales</taxon>
        <taxon>Chlorellaceae</taxon>
        <taxon>Chlorella clade</taxon>
        <taxon>Chlorella</taxon>
    </lineage>
</organism>
<evidence type="ECO:0000256" key="1">
    <source>
        <dbReference type="SAM" id="MobiDB-lite"/>
    </source>
</evidence>
<feature type="compositionally biased region" description="Low complexity" evidence="1">
    <location>
        <begin position="1146"/>
        <end position="1158"/>
    </location>
</feature>
<feature type="region of interest" description="Disordered" evidence="1">
    <location>
        <begin position="1129"/>
        <end position="1262"/>
    </location>
</feature>
<dbReference type="EMBL" id="LHPG02000019">
    <property type="protein sequence ID" value="PRW32660.1"/>
    <property type="molecule type" value="Genomic_DNA"/>
</dbReference>
<dbReference type="PANTHER" id="PTHR37475">
    <property type="entry name" value="ZYGOTE-SPECIFIC CLASS V COPY B GENE PROTEIN"/>
    <property type="match status" value="1"/>
</dbReference>
<feature type="compositionally biased region" description="Basic and acidic residues" evidence="1">
    <location>
        <begin position="1190"/>
        <end position="1262"/>
    </location>
</feature>
<name>A0A2P6TFC2_CHLSO</name>
<comment type="caution">
    <text evidence="2">The sequence shown here is derived from an EMBL/GenBank/DDBJ whole genome shotgun (WGS) entry which is preliminary data.</text>
</comment>